<feature type="compositionally biased region" description="Basic and acidic residues" evidence="1">
    <location>
        <begin position="562"/>
        <end position="581"/>
    </location>
</feature>
<gene>
    <name evidence="2" type="ORF">WG66_17145</name>
</gene>
<proteinExistence type="predicted"/>
<protein>
    <recommendedName>
        <fullName evidence="4">WD40 repeat-like protein</fullName>
    </recommendedName>
</protein>
<name>A0A0W0F1Z8_MONRR</name>
<feature type="region of interest" description="Disordered" evidence="1">
    <location>
        <begin position="384"/>
        <end position="592"/>
    </location>
</feature>
<evidence type="ECO:0008006" key="4">
    <source>
        <dbReference type="Google" id="ProtNLM"/>
    </source>
</evidence>
<reference evidence="2 3" key="1">
    <citation type="submission" date="2015-12" db="EMBL/GenBank/DDBJ databases">
        <title>Draft genome sequence of Moniliophthora roreri, the causal agent of frosty pod rot of cacao.</title>
        <authorList>
            <person name="Aime M.C."/>
            <person name="Diaz-Valderrama J.R."/>
            <person name="Kijpornyongpan T."/>
            <person name="Phillips-Mora W."/>
        </authorList>
    </citation>
    <scope>NUCLEOTIDE SEQUENCE [LARGE SCALE GENOMIC DNA]</scope>
    <source>
        <strain evidence="2 3">MCA 2952</strain>
    </source>
</reference>
<comment type="caution">
    <text evidence="2">The sequence shown here is derived from an EMBL/GenBank/DDBJ whole genome shotgun (WGS) entry which is preliminary data.</text>
</comment>
<sequence length="840" mass="90196">MLAVVTTDSISVVEPRALKLSPSSVSSSCQLESPAISACWSTDNSLLYLASQKSISKYQQSSNSSEIHCSSDNISHLVVKDKSTIVFSTENTIHFLESMSTSPKLSPQSYNSHKSAINSLSLSCDNTLLLSTSSSAAHIHNLSLNNSNPTTILRGLPPSPIRTAVFHPHVRTRALVGAGKQLLLYDTTRPSSPLKTFTVSTTEGNGEVEVIACSTFSKTLVAVVLGGVSAGTIGLVDLDKEKGLFRTINTKVPISTLSFSPEGASIYAGTETGKLLVLKLRTLDEPPPSVDIEGSNGARIVSICVQKKAKTESAQPSPARKASTYTSNSPATRRVVSIFKPTTPARGTRVVSSVRPATTAKLASGTTNVDAKKSTLASGKVFSPIRSPLANSSNRKVDPDASSTAGGEDEFSVKLETLGTLRRAGGPTSPSLSQKIKEKTSALTVGTRPTPRQRTVSGTSSISKVSGSVATTTSPKPSTNSLRSTISTVTAPTTRSRVMGELASAARPSSTRTTSSRSRTRTGEGKTSSVPPVPPLPKDIDSDMTNRNAKPGTRSSSNITDTRPHERERTRTRTQSSRDTKTPSPDLPDIDHEIGLVTPGPAVRGVNKGLAMRALGLGTPRISPDKGKGKAKSVGFFEDEAEGEQLVAESDDEENVKDRGDDKRIELAAADESANDLSMQISPARRRGPQTTNASSEYNHNIFNAFPMSPPRPAGINGQSSLPQSPQNLLRTIVHSVLSDFHLQTHREMTNLHLDLVRMGRGWRRDVREVVREEMEGVLDGMMKEMREDMIREIRENSAEVGGPWTGRNGGSLQELREENRRLREENERLRRAVVGQAQL</sequence>
<dbReference type="EMBL" id="LATX01002390">
    <property type="protein sequence ID" value="KTB30276.1"/>
    <property type="molecule type" value="Genomic_DNA"/>
</dbReference>
<feature type="compositionally biased region" description="Low complexity" evidence="1">
    <location>
        <begin position="455"/>
        <end position="469"/>
    </location>
</feature>
<feature type="compositionally biased region" description="Low complexity" evidence="1">
    <location>
        <begin position="503"/>
        <end position="517"/>
    </location>
</feature>
<organism evidence="2 3">
    <name type="scientific">Moniliophthora roreri</name>
    <name type="common">Frosty pod rot fungus</name>
    <name type="synonym">Monilia roreri</name>
    <dbReference type="NCBI Taxonomy" id="221103"/>
    <lineage>
        <taxon>Eukaryota</taxon>
        <taxon>Fungi</taxon>
        <taxon>Dikarya</taxon>
        <taxon>Basidiomycota</taxon>
        <taxon>Agaricomycotina</taxon>
        <taxon>Agaricomycetes</taxon>
        <taxon>Agaricomycetidae</taxon>
        <taxon>Agaricales</taxon>
        <taxon>Marasmiineae</taxon>
        <taxon>Marasmiaceae</taxon>
        <taxon>Moniliophthora</taxon>
    </lineage>
</organism>
<feature type="region of interest" description="Disordered" evidence="1">
    <location>
        <begin position="311"/>
        <end position="330"/>
    </location>
</feature>
<dbReference type="Gene3D" id="2.130.10.10">
    <property type="entry name" value="YVTN repeat-like/Quinoprotein amine dehydrogenase"/>
    <property type="match status" value="1"/>
</dbReference>
<dbReference type="eggNOG" id="KOG4378">
    <property type="taxonomic scope" value="Eukaryota"/>
</dbReference>
<dbReference type="InterPro" id="IPR015943">
    <property type="entry name" value="WD40/YVTN_repeat-like_dom_sf"/>
</dbReference>
<accession>A0A0W0F1Z8</accession>
<feature type="compositionally biased region" description="Polar residues" evidence="1">
    <location>
        <begin position="543"/>
        <end position="559"/>
    </location>
</feature>
<feature type="region of interest" description="Disordered" evidence="1">
    <location>
        <begin position="801"/>
        <end position="822"/>
    </location>
</feature>
<dbReference type="InterPro" id="IPR036322">
    <property type="entry name" value="WD40_repeat_dom_sf"/>
</dbReference>
<evidence type="ECO:0000313" key="2">
    <source>
        <dbReference type="EMBL" id="KTB30276.1"/>
    </source>
</evidence>
<evidence type="ECO:0000313" key="3">
    <source>
        <dbReference type="Proteomes" id="UP000054988"/>
    </source>
</evidence>
<evidence type="ECO:0000256" key="1">
    <source>
        <dbReference type="SAM" id="MobiDB-lite"/>
    </source>
</evidence>
<feature type="compositionally biased region" description="Polar residues" evidence="1">
    <location>
        <begin position="470"/>
        <end position="496"/>
    </location>
</feature>
<dbReference type="SUPFAM" id="SSF50978">
    <property type="entry name" value="WD40 repeat-like"/>
    <property type="match status" value="1"/>
</dbReference>
<dbReference type="Proteomes" id="UP000054988">
    <property type="component" value="Unassembled WGS sequence"/>
</dbReference>
<dbReference type="AlphaFoldDB" id="A0A0W0F1Z8"/>